<feature type="region of interest" description="Disordered" evidence="3">
    <location>
        <begin position="113"/>
        <end position="172"/>
    </location>
</feature>
<dbReference type="PROSITE" id="PS00233">
    <property type="entry name" value="CHIT_BIND_RR_1"/>
    <property type="match status" value="1"/>
</dbReference>
<feature type="signal peptide" evidence="4">
    <location>
        <begin position="1"/>
        <end position="15"/>
    </location>
</feature>
<reference evidence="5 6" key="1">
    <citation type="submission" date="2023-11" db="EMBL/GenBank/DDBJ databases">
        <title>Halocaridina rubra genome assembly.</title>
        <authorList>
            <person name="Smith C."/>
        </authorList>
    </citation>
    <scope>NUCLEOTIDE SEQUENCE [LARGE SCALE GENOMIC DNA]</scope>
    <source>
        <strain evidence="5">EP-1</strain>
        <tissue evidence="5">Whole</tissue>
    </source>
</reference>
<evidence type="ECO:0000256" key="1">
    <source>
        <dbReference type="ARBA" id="ARBA00022460"/>
    </source>
</evidence>
<dbReference type="PROSITE" id="PS51155">
    <property type="entry name" value="CHIT_BIND_RR_2"/>
    <property type="match status" value="1"/>
</dbReference>
<evidence type="ECO:0000256" key="3">
    <source>
        <dbReference type="SAM" id="MobiDB-lite"/>
    </source>
</evidence>
<dbReference type="InterPro" id="IPR000618">
    <property type="entry name" value="Insect_cuticle"/>
</dbReference>
<feature type="non-terminal residue" evidence="5">
    <location>
        <position position="1"/>
    </location>
</feature>
<keyword evidence="1 2" id="KW-0193">Cuticle</keyword>
<dbReference type="EMBL" id="JAXCGZ010012034">
    <property type="protein sequence ID" value="KAK7073833.1"/>
    <property type="molecule type" value="Genomic_DNA"/>
</dbReference>
<sequence length="172" mass="19103">IFAAFCLVAVALGRAEDPPAPEGYGYEAPEHPLGYSPPLYEEKEKGMPFDFEYAVKDDYKNLDFGHKSNSDGNVVTGEYRVVLPDGRTQIVTYTADHYNGYQAVVRYEGEAKYPEPKPYKPAPTYDAPAPTYDAPEVTYNAPEPTYEEPSAVYGTPAPTYEEPKSLYGTPDH</sequence>
<keyword evidence="4" id="KW-0732">Signal</keyword>
<evidence type="ECO:0000313" key="6">
    <source>
        <dbReference type="Proteomes" id="UP001381693"/>
    </source>
</evidence>
<gene>
    <name evidence="5" type="ORF">SK128_017592</name>
</gene>
<evidence type="ECO:0000256" key="2">
    <source>
        <dbReference type="PROSITE-ProRule" id="PRU00497"/>
    </source>
</evidence>
<dbReference type="AlphaFoldDB" id="A0AAN8X3W8"/>
<dbReference type="Pfam" id="PF00379">
    <property type="entry name" value="Chitin_bind_4"/>
    <property type="match status" value="1"/>
</dbReference>
<name>A0AAN8X3W8_HALRR</name>
<organism evidence="5 6">
    <name type="scientific">Halocaridina rubra</name>
    <name type="common">Hawaiian red shrimp</name>
    <dbReference type="NCBI Taxonomy" id="373956"/>
    <lineage>
        <taxon>Eukaryota</taxon>
        <taxon>Metazoa</taxon>
        <taxon>Ecdysozoa</taxon>
        <taxon>Arthropoda</taxon>
        <taxon>Crustacea</taxon>
        <taxon>Multicrustacea</taxon>
        <taxon>Malacostraca</taxon>
        <taxon>Eumalacostraca</taxon>
        <taxon>Eucarida</taxon>
        <taxon>Decapoda</taxon>
        <taxon>Pleocyemata</taxon>
        <taxon>Caridea</taxon>
        <taxon>Atyoidea</taxon>
        <taxon>Atyidae</taxon>
        <taxon>Halocaridina</taxon>
    </lineage>
</organism>
<evidence type="ECO:0000256" key="4">
    <source>
        <dbReference type="SAM" id="SignalP"/>
    </source>
</evidence>
<feature type="compositionally biased region" description="Low complexity" evidence="3">
    <location>
        <begin position="122"/>
        <end position="135"/>
    </location>
</feature>
<dbReference type="InterPro" id="IPR051217">
    <property type="entry name" value="Insect_Cuticle_Struc_Prot"/>
</dbReference>
<evidence type="ECO:0000313" key="5">
    <source>
        <dbReference type="EMBL" id="KAK7073833.1"/>
    </source>
</evidence>
<accession>A0AAN8X3W8</accession>
<dbReference type="PANTHER" id="PTHR12236">
    <property type="entry name" value="STRUCTURAL CONTITUENT OF CUTICLE"/>
    <property type="match status" value="1"/>
</dbReference>
<feature type="chain" id="PRO_5042955299" description="Cuticle protein 7" evidence="4">
    <location>
        <begin position="16"/>
        <end position="172"/>
    </location>
</feature>
<protein>
    <recommendedName>
        <fullName evidence="7">Cuticle protein 7</fullName>
    </recommendedName>
</protein>
<evidence type="ECO:0008006" key="7">
    <source>
        <dbReference type="Google" id="ProtNLM"/>
    </source>
</evidence>
<comment type="caution">
    <text evidence="5">The sequence shown here is derived from an EMBL/GenBank/DDBJ whole genome shotgun (WGS) entry which is preliminary data.</text>
</comment>
<dbReference type="InterPro" id="IPR031311">
    <property type="entry name" value="CHIT_BIND_RR_consensus"/>
</dbReference>
<dbReference type="GO" id="GO:0042302">
    <property type="term" value="F:structural constituent of cuticle"/>
    <property type="evidence" value="ECO:0007669"/>
    <property type="project" value="UniProtKB-UniRule"/>
</dbReference>
<dbReference type="PANTHER" id="PTHR12236:SF79">
    <property type="entry name" value="CUTICULAR PROTEIN 50CB-RELATED"/>
    <property type="match status" value="1"/>
</dbReference>
<keyword evidence="6" id="KW-1185">Reference proteome</keyword>
<proteinExistence type="predicted"/>
<dbReference type="GO" id="GO:0005615">
    <property type="term" value="C:extracellular space"/>
    <property type="evidence" value="ECO:0007669"/>
    <property type="project" value="TreeGrafter"/>
</dbReference>
<dbReference type="GO" id="GO:0031012">
    <property type="term" value="C:extracellular matrix"/>
    <property type="evidence" value="ECO:0007669"/>
    <property type="project" value="TreeGrafter"/>
</dbReference>
<dbReference type="Proteomes" id="UP001381693">
    <property type="component" value="Unassembled WGS sequence"/>
</dbReference>